<dbReference type="STRING" id="414703.SAMN04488125_1359"/>
<proteinExistence type="inferred from homology"/>
<sequence>MPDIREAKILIVATDGFEESELTVPHAKLKQAGAQVHVASPQSRQSKAAIKGWDKTDWGKDVPVDLDLESVDPAEYHALVLPGGQINPDKLRLEPKALEVIRSFLTDGKVVAAICHGPWLLVETGAAKGRTLTSFPSIKTDVINAGGNWVDKEVVTDGGIVTSRNPDDLDAFVAKIIEEVKEGRHEPRQLAA</sequence>
<evidence type="ECO:0000313" key="3">
    <source>
        <dbReference type="EMBL" id="SFL98908.1"/>
    </source>
</evidence>
<dbReference type="CDD" id="cd03134">
    <property type="entry name" value="GATase1_PfpI_like"/>
    <property type="match status" value="1"/>
</dbReference>
<dbReference type="AlphaFoldDB" id="A0A1I4M6J0"/>
<gene>
    <name evidence="3" type="ORF">SAMN04488125_1359</name>
</gene>
<dbReference type="GO" id="GO:0006508">
    <property type="term" value="P:proteolysis"/>
    <property type="evidence" value="ECO:0007669"/>
    <property type="project" value="UniProtKB-KW"/>
</dbReference>
<keyword evidence="4" id="KW-1185">Reference proteome</keyword>
<reference evidence="4" key="1">
    <citation type="submission" date="2016-10" db="EMBL/GenBank/DDBJ databases">
        <authorList>
            <person name="Varghese N."/>
            <person name="Submissions S."/>
        </authorList>
    </citation>
    <scope>NUCLEOTIDE SEQUENCE [LARGE SCALE GENOMIC DNA]</scope>
    <source>
        <strain evidence="4">CGMCC 1.6474</strain>
    </source>
</reference>
<name>A0A1I4M6J0_9HYPH</name>
<organism evidence="3 4">
    <name type="scientific">Methylorubrum salsuginis</name>
    <dbReference type="NCBI Taxonomy" id="414703"/>
    <lineage>
        <taxon>Bacteria</taxon>
        <taxon>Pseudomonadati</taxon>
        <taxon>Pseudomonadota</taxon>
        <taxon>Alphaproteobacteria</taxon>
        <taxon>Hyphomicrobiales</taxon>
        <taxon>Methylobacteriaceae</taxon>
        <taxon>Methylorubrum</taxon>
    </lineage>
</organism>
<keyword evidence="3" id="KW-0378">Hydrolase</keyword>
<dbReference type="NCBIfam" id="TIGR01382">
    <property type="entry name" value="PfpI"/>
    <property type="match status" value="1"/>
</dbReference>
<feature type="domain" description="DJ-1/PfpI" evidence="2">
    <location>
        <begin position="8"/>
        <end position="179"/>
    </location>
</feature>
<dbReference type="EMBL" id="FOSV01000035">
    <property type="protein sequence ID" value="SFL98908.1"/>
    <property type="molecule type" value="Genomic_DNA"/>
</dbReference>
<keyword evidence="3" id="KW-0645">Protease</keyword>
<dbReference type="Proteomes" id="UP000198804">
    <property type="component" value="Unassembled WGS sequence"/>
</dbReference>
<dbReference type="PROSITE" id="PS51276">
    <property type="entry name" value="PEPTIDASE_C56_PFPI"/>
    <property type="match status" value="1"/>
</dbReference>
<evidence type="ECO:0000313" key="4">
    <source>
        <dbReference type="Proteomes" id="UP000198804"/>
    </source>
</evidence>
<dbReference type="InterPro" id="IPR006286">
    <property type="entry name" value="C56_PfpI-like"/>
</dbReference>
<dbReference type="Pfam" id="PF01965">
    <property type="entry name" value="DJ-1_PfpI"/>
    <property type="match status" value="1"/>
</dbReference>
<dbReference type="Gene3D" id="3.40.50.880">
    <property type="match status" value="1"/>
</dbReference>
<dbReference type="PANTHER" id="PTHR42733:SF12">
    <property type="entry name" value="PROTEINASE"/>
    <property type="match status" value="1"/>
</dbReference>
<dbReference type="SUPFAM" id="SSF52317">
    <property type="entry name" value="Class I glutamine amidotransferase-like"/>
    <property type="match status" value="1"/>
</dbReference>
<evidence type="ECO:0000256" key="1">
    <source>
        <dbReference type="ARBA" id="ARBA00008542"/>
    </source>
</evidence>
<dbReference type="RefSeq" id="WP_091951747.1">
    <property type="nucleotide sequence ID" value="NZ_FOSV01000035.1"/>
</dbReference>
<protein>
    <submittedName>
        <fullName evidence="3">Protease I</fullName>
    </submittedName>
</protein>
<evidence type="ECO:0000259" key="2">
    <source>
        <dbReference type="Pfam" id="PF01965"/>
    </source>
</evidence>
<accession>A0A1I4M6J0</accession>
<dbReference type="OrthoDB" id="9792284at2"/>
<dbReference type="GO" id="GO:0008233">
    <property type="term" value="F:peptidase activity"/>
    <property type="evidence" value="ECO:0007669"/>
    <property type="project" value="UniProtKB-KW"/>
</dbReference>
<comment type="similarity">
    <text evidence="1">Belongs to the peptidase C56 family.</text>
</comment>
<dbReference type="InterPro" id="IPR002818">
    <property type="entry name" value="DJ-1/PfpI"/>
</dbReference>
<dbReference type="InterPro" id="IPR029062">
    <property type="entry name" value="Class_I_gatase-like"/>
</dbReference>
<dbReference type="PANTHER" id="PTHR42733">
    <property type="entry name" value="DJ-1 PROTEIN"/>
    <property type="match status" value="1"/>
</dbReference>